<keyword evidence="2" id="KW-0472">Membrane</keyword>
<sequence>MRHEPTTDELPIIGKTVELPDSAETTELPAKPSSTAADSAKSSGGGDSGAVPERRTVKLTGEGLGGAAEQPRPDDGPTAELPAQQQAGQQQARRHRPEMVQQVAQGSSAPRKRGRFWREVAGALAVGTVLLATAVLVLQVVAWVNGMPGLGIVVLLGHLGGAALAVAAQRIVDRRGGRPALLAGLGLGVTVVAILVLFWWI</sequence>
<feature type="transmembrane region" description="Helical" evidence="2">
    <location>
        <begin position="150"/>
        <end position="168"/>
    </location>
</feature>
<gene>
    <name evidence="3" type="ORF">JOF56_001092</name>
</gene>
<dbReference type="SUPFAM" id="SSF103473">
    <property type="entry name" value="MFS general substrate transporter"/>
    <property type="match status" value="1"/>
</dbReference>
<evidence type="ECO:0000313" key="4">
    <source>
        <dbReference type="Proteomes" id="UP001519332"/>
    </source>
</evidence>
<keyword evidence="2" id="KW-0812">Transmembrane</keyword>
<organism evidence="3 4">
    <name type="scientific">Kibdelosporangium banguiense</name>
    <dbReference type="NCBI Taxonomy" id="1365924"/>
    <lineage>
        <taxon>Bacteria</taxon>
        <taxon>Bacillati</taxon>
        <taxon>Actinomycetota</taxon>
        <taxon>Actinomycetes</taxon>
        <taxon>Pseudonocardiales</taxon>
        <taxon>Pseudonocardiaceae</taxon>
        <taxon>Kibdelosporangium</taxon>
    </lineage>
</organism>
<reference evidence="3 4" key="1">
    <citation type="submission" date="2021-03" db="EMBL/GenBank/DDBJ databases">
        <title>Sequencing the genomes of 1000 actinobacteria strains.</title>
        <authorList>
            <person name="Klenk H.-P."/>
        </authorList>
    </citation>
    <scope>NUCLEOTIDE SEQUENCE [LARGE SCALE GENOMIC DNA]</scope>
    <source>
        <strain evidence="3 4">DSM 46670</strain>
    </source>
</reference>
<evidence type="ECO:0000256" key="2">
    <source>
        <dbReference type="SAM" id="Phobius"/>
    </source>
</evidence>
<evidence type="ECO:0000313" key="3">
    <source>
        <dbReference type="EMBL" id="MBP2320707.1"/>
    </source>
</evidence>
<feature type="transmembrane region" description="Helical" evidence="2">
    <location>
        <begin position="120"/>
        <end position="144"/>
    </location>
</feature>
<dbReference type="InterPro" id="IPR036259">
    <property type="entry name" value="MFS_trans_sf"/>
</dbReference>
<feature type="compositionally biased region" description="Low complexity" evidence="1">
    <location>
        <begin position="29"/>
        <end position="42"/>
    </location>
</feature>
<proteinExistence type="predicted"/>
<accession>A0ABS4T8G9</accession>
<keyword evidence="2" id="KW-1133">Transmembrane helix</keyword>
<evidence type="ECO:0000256" key="1">
    <source>
        <dbReference type="SAM" id="MobiDB-lite"/>
    </source>
</evidence>
<keyword evidence="4" id="KW-1185">Reference proteome</keyword>
<feature type="transmembrane region" description="Helical" evidence="2">
    <location>
        <begin position="180"/>
        <end position="200"/>
    </location>
</feature>
<dbReference type="RefSeq" id="WP_245378159.1">
    <property type="nucleotide sequence ID" value="NZ_JAGINW010000001.1"/>
</dbReference>
<comment type="caution">
    <text evidence="3">The sequence shown here is derived from an EMBL/GenBank/DDBJ whole genome shotgun (WGS) entry which is preliminary data.</text>
</comment>
<protein>
    <submittedName>
        <fullName evidence="3">Uncharacterized protein</fullName>
    </submittedName>
</protein>
<feature type="region of interest" description="Disordered" evidence="1">
    <location>
        <begin position="1"/>
        <end position="107"/>
    </location>
</feature>
<dbReference type="EMBL" id="JAGINW010000001">
    <property type="protein sequence ID" value="MBP2320707.1"/>
    <property type="molecule type" value="Genomic_DNA"/>
</dbReference>
<dbReference type="Proteomes" id="UP001519332">
    <property type="component" value="Unassembled WGS sequence"/>
</dbReference>
<name>A0ABS4T8G9_9PSEU</name>